<dbReference type="EMBL" id="KV748581">
    <property type="protein sequence ID" value="OCL14389.1"/>
    <property type="molecule type" value="Genomic_DNA"/>
</dbReference>
<feature type="compositionally biased region" description="Polar residues" evidence="1">
    <location>
        <begin position="140"/>
        <end position="157"/>
    </location>
</feature>
<dbReference type="Proteomes" id="UP000250140">
    <property type="component" value="Unassembled WGS sequence"/>
</dbReference>
<reference evidence="2 3" key="1">
    <citation type="journal article" date="2016" name="Nat. Commun.">
        <title>Ectomycorrhizal ecology is imprinted in the genome of the dominant symbiotic fungus Cenococcum geophilum.</title>
        <authorList>
            <consortium name="DOE Joint Genome Institute"/>
            <person name="Peter M."/>
            <person name="Kohler A."/>
            <person name="Ohm R.A."/>
            <person name="Kuo A."/>
            <person name="Krutzmann J."/>
            <person name="Morin E."/>
            <person name="Arend M."/>
            <person name="Barry K.W."/>
            <person name="Binder M."/>
            <person name="Choi C."/>
            <person name="Clum A."/>
            <person name="Copeland A."/>
            <person name="Grisel N."/>
            <person name="Haridas S."/>
            <person name="Kipfer T."/>
            <person name="LaButti K."/>
            <person name="Lindquist E."/>
            <person name="Lipzen A."/>
            <person name="Maire R."/>
            <person name="Meier B."/>
            <person name="Mihaltcheva S."/>
            <person name="Molinier V."/>
            <person name="Murat C."/>
            <person name="Poggeler S."/>
            <person name="Quandt C.A."/>
            <person name="Sperisen C."/>
            <person name="Tritt A."/>
            <person name="Tisserant E."/>
            <person name="Crous P.W."/>
            <person name="Henrissat B."/>
            <person name="Nehls U."/>
            <person name="Egli S."/>
            <person name="Spatafora J.W."/>
            <person name="Grigoriev I.V."/>
            <person name="Martin F.M."/>
        </authorList>
    </citation>
    <scope>NUCLEOTIDE SEQUENCE [LARGE SCALE GENOMIC DNA]</scope>
    <source>
        <strain evidence="2 3">CBS 207.34</strain>
    </source>
</reference>
<accession>A0A8E2JZ04</accession>
<evidence type="ECO:0000313" key="2">
    <source>
        <dbReference type="EMBL" id="OCL14389.1"/>
    </source>
</evidence>
<evidence type="ECO:0000313" key="3">
    <source>
        <dbReference type="Proteomes" id="UP000250140"/>
    </source>
</evidence>
<feature type="region of interest" description="Disordered" evidence="1">
    <location>
        <begin position="65"/>
        <end position="172"/>
    </location>
</feature>
<protein>
    <submittedName>
        <fullName evidence="2">Uncharacterized protein</fullName>
    </submittedName>
</protein>
<proteinExistence type="predicted"/>
<gene>
    <name evidence="2" type="ORF">AOQ84DRAFT_371328</name>
</gene>
<keyword evidence="3" id="KW-1185">Reference proteome</keyword>
<dbReference type="OrthoDB" id="5403747at2759"/>
<organism evidence="2 3">
    <name type="scientific">Glonium stellatum</name>
    <dbReference type="NCBI Taxonomy" id="574774"/>
    <lineage>
        <taxon>Eukaryota</taxon>
        <taxon>Fungi</taxon>
        <taxon>Dikarya</taxon>
        <taxon>Ascomycota</taxon>
        <taxon>Pezizomycotina</taxon>
        <taxon>Dothideomycetes</taxon>
        <taxon>Pleosporomycetidae</taxon>
        <taxon>Gloniales</taxon>
        <taxon>Gloniaceae</taxon>
        <taxon>Glonium</taxon>
    </lineage>
</organism>
<name>A0A8E2JZ04_9PEZI</name>
<feature type="compositionally biased region" description="Acidic residues" evidence="1">
    <location>
        <begin position="162"/>
        <end position="172"/>
    </location>
</feature>
<dbReference type="AlphaFoldDB" id="A0A8E2JZ04"/>
<sequence length="172" mass="18129">MSDTQGTSADALFTERESKILGWVMQSLKSGPPEVDYDKLAMLAGMSNPKSAANAWAKIKPKLFGDTAIAKPATPKKPRGKNPNAGNEVASAAGTNGEADEPSKKTPSPRKRKPAANKEDGGSPKKKGRKPKKDVEAETTPPNDDVATNASEATTLIKSDEAVEEAVEDEVV</sequence>
<evidence type="ECO:0000256" key="1">
    <source>
        <dbReference type="SAM" id="MobiDB-lite"/>
    </source>
</evidence>